<reference evidence="2" key="1">
    <citation type="submission" date="2018-11" db="EMBL/GenBank/DDBJ databases">
        <authorList>
            <consortium name="Pathogen Informatics"/>
        </authorList>
    </citation>
    <scope>NUCLEOTIDE SEQUENCE</scope>
</reference>
<evidence type="ECO:0000256" key="1">
    <source>
        <dbReference type="SAM" id="MobiDB-lite"/>
    </source>
</evidence>
<evidence type="ECO:0000313" key="3">
    <source>
        <dbReference type="Proteomes" id="UP000784294"/>
    </source>
</evidence>
<comment type="caution">
    <text evidence="2">The sequence shown here is derived from an EMBL/GenBank/DDBJ whole genome shotgun (WGS) entry which is preliminary data.</text>
</comment>
<evidence type="ECO:0000313" key="2">
    <source>
        <dbReference type="EMBL" id="VEL42756.1"/>
    </source>
</evidence>
<dbReference type="EMBL" id="CAAALY010276397">
    <property type="protein sequence ID" value="VEL42756.1"/>
    <property type="molecule type" value="Genomic_DNA"/>
</dbReference>
<sequence length="73" mass="8029">MVALSSRALRQRILSARGSDHLRLGLSEHKRLEMPGRAEVCTGLRSPTLSGRDQKGSAEYRSWNGAGELPAWP</sequence>
<keyword evidence="3" id="KW-1185">Reference proteome</keyword>
<gene>
    <name evidence="2" type="ORF">PXEA_LOCUS36196</name>
</gene>
<organism evidence="2 3">
    <name type="scientific">Protopolystoma xenopodis</name>
    <dbReference type="NCBI Taxonomy" id="117903"/>
    <lineage>
        <taxon>Eukaryota</taxon>
        <taxon>Metazoa</taxon>
        <taxon>Spiralia</taxon>
        <taxon>Lophotrochozoa</taxon>
        <taxon>Platyhelminthes</taxon>
        <taxon>Monogenea</taxon>
        <taxon>Polyopisthocotylea</taxon>
        <taxon>Polystomatidea</taxon>
        <taxon>Polystomatidae</taxon>
        <taxon>Protopolystoma</taxon>
    </lineage>
</organism>
<dbReference type="AlphaFoldDB" id="A0A3S5B109"/>
<protein>
    <submittedName>
        <fullName evidence="2">Uncharacterized protein</fullName>
    </submittedName>
</protein>
<feature type="region of interest" description="Disordered" evidence="1">
    <location>
        <begin position="37"/>
        <end position="73"/>
    </location>
</feature>
<name>A0A3S5B109_9PLAT</name>
<accession>A0A3S5B109</accession>
<proteinExistence type="predicted"/>
<dbReference type="Proteomes" id="UP000784294">
    <property type="component" value="Unassembled WGS sequence"/>
</dbReference>